<proteinExistence type="predicted"/>
<evidence type="ECO:0000313" key="2">
    <source>
        <dbReference type="EMBL" id="MBB5917442.1"/>
    </source>
</evidence>
<evidence type="ECO:0000313" key="3">
    <source>
        <dbReference type="Proteomes" id="UP000540412"/>
    </source>
</evidence>
<accession>A0A7W9PJZ9</accession>
<organism evidence="2 3">
    <name type="scientific">Nocardia transvalensis</name>
    <dbReference type="NCBI Taxonomy" id="37333"/>
    <lineage>
        <taxon>Bacteria</taxon>
        <taxon>Bacillati</taxon>
        <taxon>Actinomycetota</taxon>
        <taxon>Actinomycetes</taxon>
        <taxon>Mycobacteriales</taxon>
        <taxon>Nocardiaceae</taxon>
        <taxon>Nocardia</taxon>
    </lineage>
</organism>
<dbReference type="AlphaFoldDB" id="A0A7W9PJZ9"/>
<protein>
    <submittedName>
        <fullName evidence="2">Uncharacterized protein</fullName>
    </submittedName>
</protein>
<sequence length="37" mass="3433">MTATPEAAAQPVGATDPSAAPSPSTPAGDVIVSGPRG</sequence>
<name>A0A7W9PJZ9_9NOCA</name>
<reference evidence="2 3" key="1">
    <citation type="submission" date="2020-08" db="EMBL/GenBank/DDBJ databases">
        <title>Sequencing the genomes of 1000 actinobacteria strains.</title>
        <authorList>
            <person name="Klenk H.-P."/>
        </authorList>
    </citation>
    <scope>NUCLEOTIDE SEQUENCE [LARGE SCALE GENOMIC DNA]</scope>
    <source>
        <strain evidence="2 3">DSM 43582</strain>
    </source>
</reference>
<dbReference type="Proteomes" id="UP000540412">
    <property type="component" value="Unassembled WGS sequence"/>
</dbReference>
<dbReference type="EMBL" id="JACHIT010000002">
    <property type="protein sequence ID" value="MBB5917442.1"/>
    <property type="molecule type" value="Genomic_DNA"/>
</dbReference>
<keyword evidence="3" id="KW-1185">Reference proteome</keyword>
<evidence type="ECO:0000256" key="1">
    <source>
        <dbReference type="SAM" id="MobiDB-lite"/>
    </source>
</evidence>
<feature type="compositionally biased region" description="Low complexity" evidence="1">
    <location>
        <begin position="13"/>
        <end position="29"/>
    </location>
</feature>
<comment type="caution">
    <text evidence="2">The sequence shown here is derived from an EMBL/GenBank/DDBJ whole genome shotgun (WGS) entry which is preliminary data.</text>
</comment>
<gene>
    <name evidence="2" type="ORF">BJY24_006354</name>
</gene>
<feature type="region of interest" description="Disordered" evidence="1">
    <location>
        <begin position="1"/>
        <end position="37"/>
    </location>
</feature>